<feature type="transmembrane region" description="Helical" evidence="1">
    <location>
        <begin position="7"/>
        <end position="28"/>
    </location>
</feature>
<proteinExistence type="predicted"/>
<sequence length="40" mass="4672">MKLCGQFTFYFFFFTKYILLSSSLHLILTQGCVCTCDFCT</sequence>
<dbReference type="EMBL" id="GBXM01098075">
    <property type="protein sequence ID" value="JAH10502.1"/>
    <property type="molecule type" value="Transcribed_RNA"/>
</dbReference>
<name>A0A0E9Q1V4_ANGAN</name>
<accession>A0A0E9Q1V4</accession>
<keyword evidence="1" id="KW-0812">Transmembrane</keyword>
<evidence type="ECO:0000256" key="1">
    <source>
        <dbReference type="SAM" id="Phobius"/>
    </source>
</evidence>
<reference evidence="2" key="2">
    <citation type="journal article" date="2015" name="Fish Shellfish Immunol.">
        <title>Early steps in the European eel (Anguilla anguilla)-Vibrio vulnificus interaction in the gills: Role of the RtxA13 toxin.</title>
        <authorList>
            <person name="Callol A."/>
            <person name="Pajuelo D."/>
            <person name="Ebbesson L."/>
            <person name="Teles M."/>
            <person name="MacKenzie S."/>
            <person name="Amaro C."/>
        </authorList>
    </citation>
    <scope>NUCLEOTIDE SEQUENCE</scope>
</reference>
<reference evidence="2" key="1">
    <citation type="submission" date="2014-11" db="EMBL/GenBank/DDBJ databases">
        <authorList>
            <person name="Amaro Gonzalez C."/>
        </authorList>
    </citation>
    <scope>NUCLEOTIDE SEQUENCE</scope>
</reference>
<keyword evidence="1" id="KW-0472">Membrane</keyword>
<evidence type="ECO:0000313" key="2">
    <source>
        <dbReference type="EMBL" id="JAH10502.1"/>
    </source>
</evidence>
<dbReference type="AlphaFoldDB" id="A0A0E9Q1V4"/>
<keyword evidence="1" id="KW-1133">Transmembrane helix</keyword>
<dbReference type="PROSITE" id="PS51257">
    <property type="entry name" value="PROKAR_LIPOPROTEIN"/>
    <property type="match status" value="1"/>
</dbReference>
<protein>
    <submittedName>
        <fullName evidence="2">Uncharacterized protein</fullName>
    </submittedName>
</protein>
<organism evidence="2">
    <name type="scientific">Anguilla anguilla</name>
    <name type="common">European freshwater eel</name>
    <name type="synonym">Muraena anguilla</name>
    <dbReference type="NCBI Taxonomy" id="7936"/>
    <lineage>
        <taxon>Eukaryota</taxon>
        <taxon>Metazoa</taxon>
        <taxon>Chordata</taxon>
        <taxon>Craniata</taxon>
        <taxon>Vertebrata</taxon>
        <taxon>Euteleostomi</taxon>
        <taxon>Actinopterygii</taxon>
        <taxon>Neopterygii</taxon>
        <taxon>Teleostei</taxon>
        <taxon>Anguilliformes</taxon>
        <taxon>Anguillidae</taxon>
        <taxon>Anguilla</taxon>
    </lineage>
</organism>